<comment type="caution">
    <text evidence="1">The sequence shown here is derived from an EMBL/GenBank/DDBJ whole genome shotgun (WGS) entry which is preliminary data.</text>
</comment>
<dbReference type="Proteomes" id="UP001595947">
    <property type="component" value="Unassembled WGS sequence"/>
</dbReference>
<dbReference type="RefSeq" id="WP_378037896.1">
    <property type="nucleotide sequence ID" value="NZ_JBHSIV010000024.1"/>
</dbReference>
<dbReference type="PANTHER" id="PTHR39186:SF1">
    <property type="entry name" value="DUF2071 DOMAIN-CONTAINING PROTEIN"/>
    <property type="match status" value="1"/>
</dbReference>
<protein>
    <submittedName>
        <fullName evidence="1">YqjF family protein</fullName>
    </submittedName>
</protein>
<proteinExistence type="predicted"/>
<reference evidence="2" key="1">
    <citation type="journal article" date="2019" name="Int. J. Syst. Evol. Microbiol.">
        <title>The Global Catalogue of Microorganisms (GCM) 10K type strain sequencing project: providing services to taxonomists for standard genome sequencing and annotation.</title>
        <authorList>
            <consortium name="The Broad Institute Genomics Platform"/>
            <consortium name="The Broad Institute Genome Sequencing Center for Infectious Disease"/>
            <person name="Wu L."/>
            <person name="Ma J."/>
        </authorList>
    </citation>
    <scope>NUCLEOTIDE SEQUENCE [LARGE SCALE GENOMIC DNA]</scope>
    <source>
        <strain evidence="2">CGMCC 4.7093</strain>
    </source>
</reference>
<keyword evidence="2" id="KW-1185">Reference proteome</keyword>
<evidence type="ECO:0000313" key="2">
    <source>
        <dbReference type="Proteomes" id="UP001595947"/>
    </source>
</evidence>
<dbReference type="InterPro" id="IPR018644">
    <property type="entry name" value="DUF2071"/>
</dbReference>
<dbReference type="EMBL" id="JBHSIV010000024">
    <property type="protein sequence ID" value="MFC5064552.1"/>
    <property type="molecule type" value="Genomic_DNA"/>
</dbReference>
<dbReference type="SUPFAM" id="SSF160104">
    <property type="entry name" value="Acetoacetate decarboxylase-like"/>
    <property type="match status" value="1"/>
</dbReference>
<evidence type="ECO:0000313" key="1">
    <source>
        <dbReference type="EMBL" id="MFC5064552.1"/>
    </source>
</evidence>
<gene>
    <name evidence="1" type="ORF">ACFPBZ_20185</name>
</gene>
<dbReference type="Pfam" id="PF09844">
    <property type="entry name" value="DUF2071"/>
    <property type="match status" value="1"/>
</dbReference>
<dbReference type="Gene3D" id="2.40.400.10">
    <property type="entry name" value="Acetoacetate decarboxylase-like"/>
    <property type="match status" value="1"/>
</dbReference>
<accession>A0ABV9YRT1</accession>
<dbReference type="InterPro" id="IPR023375">
    <property type="entry name" value="ADC_dom_sf"/>
</dbReference>
<name>A0ABV9YRT1_9PSEU</name>
<sequence>MQPEPVTAQAPPFRGPTMMTQAWRDAAFLHWAVDPADVAPFLPPGVRPDVHDGATYVGLIPFRMVGAGVSRGPAVPWFGTFLETNVRLYTVDDSGRRGIVFRSLDASRLAVVIGAQAAFGLPYRWARMSFRHTDGELTYRCATWTGGHRSVVAIRPGDPVEDELTTFLTARWGLHERHLGVPLYVPNVHGPWPLRRAELTAFDDDLVPAAGFPMLAGRAPDLVHYSPGVEVRFGLPWTRTELAAG</sequence>
<dbReference type="PANTHER" id="PTHR39186">
    <property type="entry name" value="DUF2071 FAMILY PROTEIN"/>
    <property type="match status" value="1"/>
</dbReference>
<organism evidence="1 2">
    <name type="scientific">Actinomycetospora atypica</name>
    <dbReference type="NCBI Taxonomy" id="1290095"/>
    <lineage>
        <taxon>Bacteria</taxon>
        <taxon>Bacillati</taxon>
        <taxon>Actinomycetota</taxon>
        <taxon>Actinomycetes</taxon>
        <taxon>Pseudonocardiales</taxon>
        <taxon>Pseudonocardiaceae</taxon>
        <taxon>Actinomycetospora</taxon>
    </lineage>
</organism>